<dbReference type="SUPFAM" id="SSF56954">
    <property type="entry name" value="Outer membrane efflux proteins (OEP)"/>
    <property type="match status" value="1"/>
</dbReference>
<dbReference type="Gene3D" id="1.20.1600.10">
    <property type="entry name" value="Outer membrane efflux proteins (OEP)"/>
    <property type="match status" value="1"/>
</dbReference>
<organism evidence="1 2">
    <name type="scientific">Herbaspirillum rhizosphaerae</name>
    <dbReference type="NCBI Taxonomy" id="346179"/>
    <lineage>
        <taxon>Bacteria</taxon>
        <taxon>Pseudomonadati</taxon>
        <taxon>Pseudomonadota</taxon>
        <taxon>Betaproteobacteria</taxon>
        <taxon>Burkholderiales</taxon>
        <taxon>Oxalobacteraceae</taxon>
        <taxon>Herbaspirillum</taxon>
    </lineage>
</organism>
<gene>
    <name evidence="1" type="ORF">PQR63_09675</name>
</gene>
<evidence type="ECO:0000313" key="2">
    <source>
        <dbReference type="Proteomes" id="UP001629214"/>
    </source>
</evidence>
<dbReference type="EMBL" id="JAQQFR010000005">
    <property type="protein sequence ID" value="MFL9878651.1"/>
    <property type="molecule type" value="Genomic_DNA"/>
</dbReference>
<reference evidence="1 2" key="1">
    <citation type="journal article" date="2024" name="Chem. Sci.">
        <title>Discovery of megapolipeptins by genome mining of a Burkholderiales bacteria collection.</title>
        <authorList>
            <person name="Paulo B.S."/>
            <person name="Recchia M.J.J."/>
            <person name="Lee S."/>
            <person name="Fergusson C.H."/>
            <person name="Romanowski S.B."/>
            <person name="Hernandez A."/>
            <person name="Krull N."/>
            <person name="Liu D.Y."/>
            <person name="Cavanagh H."/>
            <person name="Bos A."/>
            <person name="Gray C.A."/>
            <person name="Murphy B.T."/>
            <person name="Linington R.G."/>
            <person name="Eustaquio A.S."/>
        </authorList>
    </citation>
    <scope>NUCLEOTIDE SEQUENCE [LARGE SCALE GENOMIC DNA]</scope>
    <source>
        <strain evidence="1 2">RL21-008-BIB-B</strain>
    </source>
</reference>
<name>A0ABW8Z6H2_9BURK</name>
<protein>
    <submittedName>
        <fullName evidence="1">Uncharacterized protein</fullName>
    </submittedName>
</protein>
<comment type="caution">
    <text evidence="1">The sequence shown here is derived from an EMBL/GenBank/DDBJ whole genome shotgun (WGS) entry which is preliminary data.</text>
</comment>
<dbReference type="RefSeq" id="WP_408167647.1">
    <property type="nucleotide sequence ID" value="NZ_JAQQFR010000005.1"/>
</dbReference>
<sequence length="76" mass="8065">MCHTSTQRYRAESISYLDVIVALASVIDAGSQVAAPDKRLGSARVSVFKALGGGWEQAAAHWLLRTSVSGHPTTPL</sequence>
<dbReference type="Proteomes" id="UP001629214">
    <property type="component" value="Unassembled WGS sequence"/>
</dbReference>
<evidence type="ECO:0000313" key="1">
    <source>
        <dbReference type="EMBL" id="MFL9878651.1"/>
    </source>
</evidence>
<keyword evidence="2" id="KW-1185">Reference proteome</keyword>
<proteinExistence type="predicted"/>
<accession>A0ABW8Z6H2</accession>